<reference evidence="2 3" key="1">
    <citation type="submission" date="2014-03" db="EMBL/GenBank/DDBJ databases">
        <title>Bradyrhizobium valentinum sp. nov., isolated from effective nodules of Lupinus mariae-josephae, a lupine endemic of basic-lime soils in Eastern Spain.</title>
        <authorList>
            <person name="Duran D."/>
            <person name="Rey L."/>
            <person name="Navarro A."/>
            <person name="Busquets A."/>
            <person name="Imperial J."/>
            <person name="Ruiz-Argueso T."/>
        </authorList>
    </citation>
    <scope>NUCLEOTIDE SEQUENCE [LARGE SCALE GENOMIC DNA]</scope>
    <source>
        <strain evidence="2 3">LmjM3</strain>
    </source>
</reference>
<dbReference type="InterPro" id="IPR000792">
    <property type="entry name" value="Tscrpt_reg_LuxR_C"/>
</dbReference>
<dbReference type="EMBL" id="LLXX01000223">
    <property type="protein sequence ID" value="KRQ93176.1"/>
    <property type="molecule type" value="Genomic_DNA"/>
</dbReference>
<dbReference type="PROSITE" id="PS00622">
    <property type="entry name" value="HTH_LUXR_1"/>
    <property type="match status" value="1"/>
</dbReference>
<dbReference type="AlphaFoldDB" id="A0A0R3KFK9"/>
<evidence type="ECO:0000259" key="1">
    <source>
        <dbReference type="PROSITE" id="PS50043"/>
    </source>
</evidence>
<dbReference type="InterPro" id="IPR036388">
    <property type="entry name" value="WH-like_DNA-bd_sf"/>
</dbReference>
<dbReference type="PANTHER" id="PTHR45566:SF1">
    <property type="entry name" value="HTH-TYPE TRANSCRIPTIONAL REGULATOR YHJB-RELATED"/>
    <property type="match status" value="1"/>
</dbReference>
<dbReference type="InterPro" id="IPR051015">
    <property type="entry name" value="EvgA-like"/>
</dbReference>
<dbReference type="Gene3D" id="3.40.50.2300">
    <property type="match status" value="1"/>
</dbReference>
<accession>A0A0R3KFK9</accession>
<evidence type="ECO:0000313" key="3">
    <source>
        <dbReference type="Proteomes" id="UP000051913"/>
    </source>
</evidence>
<name>A0A0R3KFK9_9BRAD</name>
<dbReference type="Gene3D" id="1.10.10.10">
    <property type="entry name" value="Winged helix-like DNA-binding domain superfamily/Winged helix DNA-binding domain"/>
    <property type="match status" value="1"/>
</dbReference>
<dbReference type="SUPFAM" id="SSF46894">
    <property type="entry name" value="C-terminal effector domain of the bipartite response regulators"/>
    <property type="match status" value="1"/>
</dbReference>
<dbReference type="STRING" id="1518501.CQ10_37150"/>
<dbReference type="Pfam" id="PF00196">
    <property type="entry name" value="GerE"/>
    <property type="match status" value="1"/>
</dbReference>
<dbReference type="Proteomes" id="UP000051913">
    <property type="component" value="Unassembled WGS sequence"/>
</dbReference>
<dbReference type="PANTHER" id="PTHR45566">
    <property type="entry name" value="HTH-TYPE TRANSCRIPTIONAL REGULATOR YHJB-RELATED"/>
    <property type="match status" value="1"/>
</dbReference>
<dbReference type="CDD" id="cd06170">
    <property type="entry name" value="LuxR_C_like"/>
    <property type="match status" value="1"/>
</dbReference>
<proteinExistence type="predicted"/>
<dbReference type="PROSITE" id="PS50043">
    <property type="entry name" value="HTH_LUXR_2"/>
    <property type="match status" value="1"/>
</dbReference>
<keyword evidence="3" id="KW-1185">Reference proteome</keyword>
<dbReference type="SUPFAM" id="SSF52172">
    <property type="entry name" value="CheY-like"/>
    <property type="match status" value="1"/>
</dbReference>
<dbReference type="InterPro" id="IPR016032">
    <property type="entry name" value="Sig_transdc_resp-reg_C-effctor"/>
</dbReference>
<feature type="domain" description="HTH luxR-type" evidence="1">
    <location>
        <begin position="182"/>
        <end position="247"/>
    </location>
</feature>
<dbReference type="InterPro" id="IPR011006">
    <property type="entry name" value="CheY-like_superfamily"/>
</dbReference>
<dbReference type="PRINTS" id="PR00038">
    <property type="entry name" value="HTHLUXR"/>
</dbReference>
<dbReference type="SMART" id="SM00421">
    <property type="entry name" value="HTH_LUXR"/>
    <property type="match status" value="1"/>
</dbReference>
<sequence length="258" mass="28371">MDDFTNTAELAQGSQKSPVLVIIEQHVLARTCILNILKRELTGFEIVEMATTSGLSWFSGRDIRLIALNIGDKEITDPAIEVSLAFLSEFCPKASVALLSNRDDEVTISAAMQRGVRGFFPKSIPVEVAIAGLRLVLAGGVYRPLPIVEQGGTSSLKALSEHLDVPEVSELHEGNGATTLVPERAMVDLTPREQHVLEALQLGLPNKLIAVRLNLSENTVKMHIQRIMRKCSARNRTEAVLRWSRQLNGHAHLRVRSS</sequence>
<organism evidence="2 3">
    <name type="scientific">Bradyrhizobium valentinum</name>
    <dbReference type="NCBI Taxonomy" id="1518501"/>
    <lineage>
        <taxon>Bacteria</taxon>
        <taxon>Pseudomonadati</taxon>
        <taxon>Pseudomonadota</taxon>
        <taxon>Alphaproteobacteria</taxon>
        <taxon>Hyphomicrobiales</taxon>
        <taxon>Nitrobacteraceae</taxon>
        <taxon>Bradyrhizobium</taxon>
    </lineage>
</organism>
<protein>
    <submittedName>
        <fullName evidence="2">LuxR family transcriptional regulator</fullName>
    </submittedName>
</protein>
<dbReference type="OrthoDB" id="7272316at2"/>
<comment type="caution">
    <text evidence="2">The sequence shown here is derived from an EMBL/GenBank/DDBJ whole genome shotgun (WGS) entry which is preliminary data.</text>
</comment>
<dbReference type="GO" id="GO:0006355">
    <property type="term" value="P:regulation of DNA-templated transcription"/>
    <property type="evidence" value="ECO:0007669"/>
    <property type="project" value="InterPro"/>
</dbReference>
<gene>
    <name evidence="2" type="ORF">CP49_13545</name>
</gene>
<evidence type="ECO:0000313" key="2">
    <source>
        <dbReference type="EMBL" id="KRQ93176.1"/>
    </source>
</evidence>
<dbReference type="GO" id="GO:0003677">
    <property type="term" value="F:DNA binding"/>
    <property type="evidence" value="ECO:0007669"/>
    <property type="project" value="InterPro"/>
</dbReference>